<dbReference type="GO" id="GO:0003743">
    <property type="term" value="F:translation initiation factor activity"/>
    <property type="evidence" value="ECO:0007669"/>
    <property type="project" value="InterPro"/>
</dbReference>
<dbReference type="SMART" id="SM00652">
    <property type="entry name" value="eIF1a"/>
    <property type="match status" value="1"/>
</dbReference>
<evidence type="ECO:0000259" key="1">
    <source>
        <dbReference type="PROSITE" id="PS50832"/>
    </source>
</evidence>
<dbReference type="AlphaFoldDB" id="X1S3S8"/>
<gene>
    <name evidence="2" type="ORF">S12H4_15563</name>
</gene>
<evidence type="ECO:0000313" key="2">
    <source>
        <dbReference type="EMBL" id="GAI87692.1"/>
    </source>
</evidence>
<sequence length="236" mass="27429">MFIAKPVKYYVGMYYIHNMPRNTGGGNKAKKFASKSFVVSDRATRFASVEGEAYAVVQRMLGGTICEVLCIDGVVRLCVIRGKFSGKGKRDNRLSKGTWVLVGLRDWEIYGVKKTNEELDDNCLSKERQLYIIKEGQYNLQKKHKLISLFYFNIDITQELVPDLIDGKLENKFFHHLDILDNINFKKTLRFLHNHANVFYVFKYLTASPHNTTKRVILNDRKKSTRKNKPEMHIEK</sequence>
<dbReference type="InterPro" id="IPR012340">
    <property type="entry name" value="NA-bd_OB-fold"/>
</dbReference>
<dbReference type="PROSITE" id="PS50832">
    <property type="entry name" value="S1_IF1_TYPE"/>
    <property type="match status" value="1"/>
</dbReference>
<dbReference type="InterPro" id="IPR006196">
    <property type="entry name" value="RNA-binding_domain_S1_IF1"/>
</dbReference>
<name>X1S3S8_9ZZZZ</name>
<reference evidence="2" key="1">
    <citation type="journal article" date="2014" name="Front. Microbiol.">
        <title>High frequency of phylogenetically diverse reductive dehalogenase-homologous genes in deep subseafloor sedimentary metagenomes.</title>
        <authorList>
            <person name="Kawai M."/>
            <person name="Futagami T."/>
            <person name="Toyoda A."/>
            <person name="Takaki Y."/>
            <person name="Nishi S."/>
            <person name="Hori S."/>
            <person name="Arai W."/>
            <person name="Tsubouchi T."/>
            <person name="Morono Y."/>
            <person name="Uchiyama I."/>
            <person name="Ito T."/>
            <person name="Fujiyama A."/>
            <person name="Inagaki F."/>
            <person name="Takami H."/>
        </authorList>
    </citation>
    <scope>NUCLEOTIDE SEQUENCE</scope>
    <source>
        <strain evidence="2">Expedition CK06-06</strain>
    </source>
</reference>
<accession>X1S3S8</accession>
<dbReference type="SUPFAM" id="SSF50249">
    <property type="entry name" value="Nucleic acid-binding proteins"/>
    <property type="match status" value="1"/>
</dbReference>
<dbReference type="InterPro" id="IPR001253">
    <property type="entry name" value="TIF_eIF-1A"/>
</dbReference>
<protein>
    <recommendedName>
        <fullName evidence="1">S1-like domain-containing protein</fullName>
    </recommendedName>
</protein>
<dbReference type="Gene3D" id="2.40.50.140">
    <property type="entry name" value="Nucleic acid-binding proteins"/>
    <property type="match status" value="1"/>
</dbReference>
<comment type="caution">
    <text evidence="2">The sequence shown here is derived from an EMBL/GenBank/DDBJ whole genome shotgun (WGS) entry which is preliminary data.</text>
</comment>
<dbReference type="PANTHER" id="PTHR21668">
    <property type="entry name" value="EIF-1A"/>
    <property type="match status" value="1"/>
</dbReference>
<dbReference type="EMBL" id="BARW01007484">
    <property type="protein sequence ID" value="GAI87692.1"/>
    <property type="molecule type" value="Genomic_DNA"/>
</dbReference>
<dbReference type="GO" id="GO:0003723">
    <property type="term" value="F:RNA binding"/>
    <property type="evidence" value="ECO:0007669"/>
    <property type="project" value="InterPro"/>
</dbReference>
<feature type="domain" description="S1-like" evidence="1">
    <location>
        <begin position="41"/>
        <end position="134"/>
    </location>
</feature>
<organism evidence="2">
    <name type="scientific">marine sediment metagenome</name>
    <dbReference type="NCBI Taxonomy" id="412755"/>
    <lineage>
        <taxon>unclassified sequences</taxon>
        <taxon>metagenomes</taxon>
        <taxon>ecological metagenomes</taxon>
    </lineage>
</organism>
<proteinExistence type="predicted"/>